<feature type="domain" description="Ketoreductase" evidence="5">
    <location>
        <begin position="7"/>
        <end position="194"/>
    </location>
</feature>
<dbReference type="Gene3D" id="3.40.50.720">
    <property type="entry name" value="NAD(P)-binding Rossmann-like Domain"/>
    <property type="match status" value="1"/>
</dbReference>
<evidence type="ECO:0000256" key="1">
    <source>
        <dbReference type="ARBA" id="ARBA00006484"/>
    </source>
</evidence>
<evidence type="ECO:0000313" key="9">
    <source>
        <dbReference type="Proteomes" id="UP000215902"/>
    </source>
</evidence>
<dbReference type="EMBL" id="NIVC01002766">
    <property type="protein sequence ID" value="PAA55366.1"/>
    <property type="molecule type" value="Genomic_DNA"/>
</dbReference>
<dbReference type="EMBL" id="NIVC01001948">
    <property type="protein sequence ID" value="PAA62345.1"/>
    <property type="molecule type" value="Genomic_DNA"/>
</dbReference>
<dbReference type="InterPro" id="IPR036291">
    <property type="entry name" value="NAD(P)-bd_dom_sf"/>
</dbReference>
<dbReference type="InterPro" id="IPR020904">
    <property type="entry name" value="Sc_DH/Rdtase_CS"/>
</dbReference>
<dbReference type="AlphaFoldDB" id="A0A267E1Q6"/>
<organism evidence="6 9">
    <name type="scientific">Macrostomum lignano</name>
    <dbReference type="NCBI Taxonomy" id="282301"/>
    <lineage>
        <taxon>Eukaryota</taxon>
        <taxon>Metazoa</taxon>
        <taxon>Spiralia</taxon>
        <taxon>Lophotrochozoa</taxon>
        <taxon>Platyhelminthes</taxon>
        <taxon>Rhabditophora</taxon>
        <taxon>Macrostomorpha</taxon>
        <taxon>Macrostomida</taxon>
        <taxon>Macrostomidae</taxon>
        <taxon>Macrostomum</taxon>
    </lineage>
</organism>
<dbReference type="STRING" id="282301.A0A267E1Q6"/>
<dbReference type="InterPro" id="IPR051737">
    <property type="entry name" value="L-xylulose/Carbonyl_redctase"/>
</dbReference>
<dbReference type="FunFam" id="3.40.50.720:FF:000084">
    <property type="entry name" value="Short-chain dehydrogenase reductase"/>
    <property type="match status" value="1"/>
</dbReference>
<dbReference type="SMART" id="SM00822">
    <property type="entry name" value="PKS_KR"/>
    <property type="match status" value="1"/>
</dbReference>
<keyword evidence="3" id="KW-0521">NADP</keyword>
<dbReference type="InterPro" id="IPR002347">
    <property type="entry name" value="SDR_fam"/>
</dbReference>
<evidence type="ECO:0000256" key="3">
    <source>
        <dbReference type="ARBA" id="ARBA00022857"/>
    </source>
</evidence>
<proteinExistence type="inferred from homology"/>
<sequence>AMRFEGKRFLITGCNRGIGRDLAISLAKQGAEVVALCRSGLSDLPAACPDPEARARLRPVQCDLNDWSATRSLVLSLGRFDGVVNNAGVSKNEAVGSITEENLQNLFRVNLFAAINVGQTAAESMQSGASIVNISSQASFMALPGHTAYAASKAALDSVTRSFASELGKRGIRCNSVNPGVVMTDMSRAYWSNPQVGEPMLARAPLGRFAEVPEVVSVVEFLLSDEASMVNGVVLPVEGGVSVNQL</sequence>
<dbReference type="OrthoDB" id="1393670at2759"/>
<dbReference type="GO" id="GO:0006629">
    <property type="term" value="P:lipid metabolic process"/>
    <property type="evidence" value="ECO:0007669"/>
    <property type="project" value="UniProtKB-ARBA"/>
</dbReference>
<keyword evidence="4" id="KW-0560">Oxidoreductase</keyword>
<dbReference type="PANTHER" id="PTHR44252">
    <property type="entry name" value="D-ERYTHRULOSE REDUCTASE"/>
    <property type="match status" value="1"/>
</dbReference>
<evidence type="ECO:0000259" key="5">
    <source>
        <dbReference type="SMART" id="SM00822"/>
    </source>
</evidence>
<evidence type="ECO:0000256" key="4">
    <source>
        <dbReference type="ARBA" id="ARBA00023002"/>
    </source>
</evidence>
<comment type="subunit">
    <text evidence="2">Homotetramer.</text>
</comment>
<evidence type="ECO:0000313" key="8">
    <source>
        <dbReference type="EMBL" id="PAA72659.1"/>
    </source>
</evidence>
<gene>
    <name evidence="8" type="ORF">BOX15_Mlig003144g1</name>
    <name evidence="6" type="ORF">BOX15_Mlig003144g3</name>
    <name evidence="7" type="ORF">BOX15_Mlig031353g1</name>
</gene>
<dbReference type="GO" id="GO:0005997">
    <property type="term" value="P:xylulose metabolic process"/>
    <property type="evidence" value="ECO:0007669"/>
    <property type="project" value="TreeGrafter"/>
</dbReference>
<comment type="caution">
    <text evidence="6">The sequence shown here is derived from an EMBL/GenBank/DDBJ whole genome shotgun (WGS) entry which is preliminary data.</text>
</comment>
<name>A0A267E1Q6_9PLAT</name>
<comment type="similarity">
    <text evidence="1">Belongs to the short-chain dehydrogenases/reductases (SDR) family.</text>
</comment>
<reference evidence="6 9" key="1">
    <citation type="submission" date="2017-06" db="EMBL/GenBank/DDBJ databases">
        <title>A platform for efficient transgenesis in Macrostomum lignano, a flatworm model organism for stem cell research.</title>
        <authorList>
            <person name="Berezikov E."/>
        </authorList>
    </citation>
    <scope>NUCLEOTIDE SEQUENCE [LARGE SCALE GENOMIC DNA]</scope>
    <source>
        <strain evidence="6">DV1</strain>
        <tissue evidence="6">Whole organism</tissue>
    </source>
</reference>
<dbReference type="GO" id="GO:0006006">
    <property type="term" value="P:glucose metabolic process"/>
    <property type="evidence" value="ECO:0007669"/>
    <property type="project" value="TreeGrafter"/>
</dbReference>
<evidence type="ECO:0000313" key="6">
    <source>
        <dbReference type="EMBL" id="PAA55366.1"/>
    </source>
</evidence>
<dbReference type="PROSITE" id="PS00061">
    <property type="entry name" value="ADH_SHORT"/>
    <property type="match status" value="1"/>
</dbReference>
<keyword evidence="9" id="KW-1185">Reference proteome</keyword>
<dbReference type="GO" id="GO:0050038">
    <property type="term" value="F:L-xylulose reductase (NADPH) activity"/>
    <property type="evidence" value="ECO:0007669"/>
    <property type="project" value="TreeGrafter"/>
</dbReference>
<dbReference type="Proteomes" id="UP000215902">
    <property type="component" value="Unassembled WGS sequence"/>
</dbReference>
<dbReference type="Pfam" id="PF13561">
    <property type="entry name" value="adh_short_C2"/>
    <property type="match status" value="1"/>
</dbReference>
<dbReference type="EMBL" id="NIVC01001069">
    <property type="protein sequence ID" value="PAA72659.1"/>
    <property type="molecule type" value="Genomic_DNA"/>
</dbReference>
<accession>A0A267E1Q6</accession>
<protein>
    <recommendedName>
        <fullName evidence="5">Ketoreductase domain-containing protein</fullName>
    </recommendedName>
</protein>
<dbReference type="InterPro" id="IPR057326">
    <property type="entry name" value="KR_dom"/>
</dbReference>
<feature type="non-terminal residue" evidence="6">
    <location>
        <position position="1"/>
    </location>
</feature>
<dbReference type="SUPFAM" id="SSF51735">
    <property type="entry name" value="NAD(P)-binding Rossmann-fold domains"/>
    <property type="match status" value="1"/>
</dbReference>
<dbReference type="PANTHER" id="PTHR44252:SF3">
    <property type="entry name" value="D-ERYTHRULOSE REDUCTASE-RELATED"/>
    <property type="match status" value="1"/>
</dbReference>
<dbReference type="GO" id="GO:0004090">
    <property type="term" value="F:carbonyl reductase (NADPH) activity"/>
    <property type="evidence" value="ECO:0007669"/>
    <property type="project" value="TreeGrafter"/>
</dbReference>
<evidence type="ECO:0000313" key="7">
    <source>
        <dbReference type="EMBL" id="PAA62345.1"/>
    </source>
</evidence>
<dbReference type="PRINTS" id="PR00081">
    <property type="entry name" value="GDHRDH"/>
</dbReference>
<evidence type="ECO:0000256" key="2">
    <source>
        <dbReference type="ARBA" id="ARBA00011881"/>
    </source>
</evidence>
<dbReference type="PRINTS" id="PR00080">
    <property type="entry name" value="SDRFAMILY"/>
</dbReference>